<evidence type="ECO:0000313" key="1">
    <source>
        <dbReference type="EMBL" id="PWL39505.1"/>
    </source>
</evidence>
<dbReference type="RefSeq" id="WP_109659456.1">
    <property type="nucleotide sequence ID" value="NZ_QGEG01000001.1"/>
</dbReference>
<organism evidence="1 2">
    <name type="scientific">Flagellimonas aquimarina</name>
    <dbReference type="NCBI Taxonomy" id="2201895"/>
    <lineage>
        <taxon>Bacteria</taxon>
        <taxon>Pseudomonadati</taxon>
        <taxon>Bacteroidota</taxon>
        <taxon>Flavobacteriia</taxon>
        <taxon>Flavobacteriales</taxon>
        <taxon>Flavobacteriaceae</taxon>
        <taxon>Flagellimonas</taxon>
    </lineage>
</organism>
<protein>
    <submittedName>
        <fullName evidence="1">Uncharacterized protein</fullName>
    </submittedName>
</protein>
<name>A0A316L3J6_9FLAO</name>
<accession>A0A316L3J6</accession>
<dbReference type="Pfam" id="PF22668">
    <property type="entry name" value="DUF7009"/>
    <property type="match status" value="1"/>
</dbReference>
<comment type="caution">
    <text evidence="1">The sequence shown here is derived from an EMBL/GenBank/DDBJ whole genome shotgun (WGS) entry which is preliminary data.</text>
</comment>
<keyword evidence="2" id="KW-1185">Reference proteome</keyword>
<proteinExistence type="predicted"/>
<reference evidence="1 2" key="1">
    <citation type="submission" date="2018-05" db="EMBL/GenBank/DDBJ databases">
        <title>Complete genome sequence of Flagellimonas aquimarina ECD12 isolated from seaweed Ecklonia cava.</title>
        <authorList>
            <person name="Choi S."/>
            <person name="Seong C."/>
        </authorList>
    </citation>
    <scope>NUCLEOTIDE SEQUENCE [LARGE SCALE GENOMIC DNA]</scope>
    <source>
        <strain evidence="1 2">ECD12</strain>
    </source>
</reference>
<dbReference type="AlphaFoldDB" id="A0A316L3J6"/>
<evidence type="ECO:0000313" key="2">
    <source>
        <dbReference type="Proteomes" id="UP000245762"/>
    </source>
</evidence>
<gene>
    <name evidence="1" type="ORF">DKG77_01315</name>
</gene>
<dbReference type="InterPro" id="IPR053825">
    <property type="entry name" value="DUF7009"/>
</dbReference>
<sequence>MKIRIKGDSVRFRLTKTEVETFCKEGRYSEQTNFDSAIFNYVIETKEGIDSLEAEFQNNTITLFLSKEEAEKWMYETRVGYENQMTLKSGKKLHLLLEKDFICLDETIEDQSDNYPNPKNLG</sequence>
<dbReference type="Proteomes" id="UP000245762">
    <property type="component" value="Unassembled WGS sequence"/>
</dbReference>
<dbReference type="OrthoDB" id="7060517at2"/>
<dbReference type="EMBL" id="QGEG01000001">
    <property type="protein sequence ID" value="PWL39505.1"/>
    <property type="molecule type" value="Genomic_DNA"/>
</dbReference>